<dbReference type="NCBIfam" id="NF009709">
    <property type="entry name" value="PRK13238.1"/>
    <property type="match status" value="1"/>
</dbReference>
<dbReference type="PIRSF" id="PIRSF001386">
    <property type="entry name" value="Trpase"/>
    <property type="match status" value="1"/>
</dbReference>
<evidence type="ECO:0000259" key="7">
    <source>
        <dbReference type="Pfam" id="PF01212"/>
    </source>
</evidence>
<comment type="similarity">
    <text evidence="2">Belongs to the beta-eliminating lyase family.</text>
</comment>
<sequence length="479" mass="53235">MTTTTINLPTSKFAYKIKAVEKIHQLTRKEREKALKLSGYNPFSLSSSQVYIDLHTDSGTSALSQEQWAALMTGDESYAGSSSYEKLCHSVEDIFGYRQCIPTHQGRGAEQILLPLLLERNLGKGSPNSSLDNKVFVSNFHFDTTAAHVELTGSTAVNLVIEDAYKTDVSHPWKGNIDIEKLTLEIEQRGAHNVVALIMTVTCNSMGGQPVSMENLRLAYEVAHRHEIPVVMDAARFAENAWFIKRRDPNYANHSIKDIVFEMFKYADMMVMSAKKDAMVNIGGLCAIKDDLALYREVQVGCVVREGFPSYGGLAGRDVNCLAVGLYEAMDEDYLTARIEQVIQLGLWLLDEGIPIQYPVGGHAVFIDAGKLFPHIPSSQFPGQALANELYLEGGIRCAEIGSFLLGRDPDTGIQKDSAVELTRLAIPRRVYSNDQLRYVVECMVAIKNRAQQVHGYGFVYEPPVLRHFLAHLEPIIAS</sequence>
<gene>
    <name evidence="8" type="ORF">MD483_21905</name>
</gene>
<reference evidence="8" key="1">
    <citation type="submission" date="2022-02" db="EMBL/GenBank/DDBJ databases">
        <title>Vibrio sp. nov., a new bacterium isolated from Bohai sea, China.</title>
        <authorList>
            <person name="Yuan Y."/>
        </authorList>
    </citation>
    <scope>NUCLEOTIDE SEQUENCE</scope>
    <source>
        <strain evidence="8">DBSS07</strain>
    </source>
</reference>
<dbReference type="PROSITE" id="PS00853">
    <property type="entry name" value="BETA_ELIM_LYASE"/>
    <property type="match status" value="1"/>
</dbReference>
<dbReference type="InterPro" id="IPR011166">
    <property type="entry name" value="Beta-eliminating_lyase"/>
</dbReference>
<evidence type="ECO:0000256" key="6">
    <source>
        <dbReference type="PIRSR" id="PIRSR611166-50"/>
    </source>
</evidence>
<protein>
    <submittedName>
        <fullName evidence="8">Tryptophanase</fullName>
    </submittedName>
</protein>
<dbReference type="InterPro" id="IPR018176">
    <property type="entry name" value="Tryptophanase_CS"/>
</dbReference>
<keyword evidence="9" id="KW-1185">Reference proteome</keyword>
<evidence type="ECO:0000313" key="8">
    <source>
        <dbReference type="EMBL" id="MCW8336466.1"/>
    </source>
</evidence>
<dbReference type="InterPro" id="IPR001597">
    <property type="entry name" value="ArAA_b-elim_lyase/Thr_aldolase"/>
</dbReference>
<evidence type="ECO:0000313" key="9">
    <source>
        <dbReference type="Proteomes" id="UP001155586"/>
    </source>
</evidence>
<dbReference type="PANTHER" id="PTHR32325">
    <property type="entry name" value="BETA-ELIMINATING LYASE-LIKE PROTEIN-RELATED"/>
    <property type="match status" value="1"/>
</dbReference>
<dbReference type="Pfam" id="PF01212">
    <property type="entry name" value="Beta_elim_lyase"/>
    <property type="match status" value="1"/>
</dbReference>
<keyword evidence="4 6" id="KW-0663">Pyridoxal phosphate</keyword>
<dbReference type="InterPro" id="IPR015424">
    <property type="entry name" value="PyrdxlP-dep_Trfase"/>
</dbReference>
<dbReference type="RefSeq" id="WP_265689558.1">
    <property type="nucleotide sequence ID" value="NZ_JAKRRX010000251.1"/>
</dbReference>
<evidence type="ECO:0000256" key="4">
    <source>
        <dbReference type="ARBA" id="ARBA00022898"/>
    </source>
</evidence>
<dbReference type="InterPro" id="IPR015422">
    <property type="entry name" value="PyrdxlP-dep_Trfase_small"/>
</dbReference>
<evidence type="ECO:0000256" key="1">
    <source>
        <dbReference type="ARBA" id="ARBA00001933"/>
    </source>
</evidence>
<keyword evidence="5" id="KW-0456">Lyase</keyword>
<name>A0A9X3CIP6_9VIBR</name>
<comment type="cofactor">
    <cofactor evidence="1 6">
        <name>pyridoxal 5'-phosphate</name>
        <dbReference type="ChEBI" id="CHEBI:597326"/>
    </cofactor>
</comment>
<dbReference type="AlphaFoldDB" id="A0A9X3CIP6"/>
<accession>A0A9X3CIP6</accession>
<evidence type="ECO:0000256" key="3">
    <source>
        <dbReference type="ARBA" id="ARBA00011881"/>
    </source>
</evidence>
<dbReference type="Proteomes" id="UP001155586">
    <property type="component" value="Unassembled WGS sequence"/>
</dbReference>
<dbReference type="SUPFAM" id="SSF53383">
    <property type="entry name" value="PLP-dependent transferases"/>
    <property type="match status" value="1"/>
</dbReference>
<evidence type="ECO:0000256" key="2">
    <source>
        <dbReference type="ARBA" id="ARBA00009721"/>
    </source>
</evidence>
<feature type="modified residue" description="N6-(pyridoxal phosphate)lysine" evidence="6">
    <location>
        <position position="276"/>
    </location>
</feature>
<dbReference type="Gene3D" id="3.90.1150.10">
    <property type="entry name" value="Aspartate Aminotransferase, domain 1"/>
    <property type="match status" value="1"/>
</dbReference>
<dbReference type="Gene3D" id="3.40.640.10">
    <property type="entry name" value="Type I PLP-dependent aspartate aminotransferase-like (Major domain)"/>
    <property type="match status" value="1"/>
</dbReference>
<dbReference type="EMBL" id="JAKRRX010000251">
    <property type="protein sequence ID" value="MCW8336466.1"/>
    <property type="molecule type" value="Genomic_DNA"/>
</dbReference>
<comment type="subunit">
    <text evidence="3">Homotetramer.</text>
</comment>
<feature type="domain" description="Aromatic amino acid beta-eliminating lyase/threonine aldolase" evidence="7">
    <location>
        <begin position="53"/>
        <end position="441"/>
    </location>
</feature>
<dbReference type="InterPro" id="IPR015421">
    <property type="entry name" value="PyrdxlP-dep_Trfase_major"/>
</dbReference>
<proteinExistence type="inferred from homology"/>
<dbReference type="PANTHER" id="PTHR32325:SF4">
    <property type="entry name" value="TRYPTOPHANASE"/>
    <property type="match status" value="1"/>
</dbReference>
<organism evidence="8 9">
    <name type="scientific">Vibrio paucivorans</name>
    <dbReference type="NCBI Taxonomy" id="2829489"/>
    <lineage>
        <taxon>Bacteria</taxon>
        <taxon>Pseudomonadati</taxon>
        <taxon>Pseudomonadota</taxon>
        <taxon>Gammaproteobacteria</taxon>
        <taxon>Vibrionales</taxon>
        <taxon>Vibrionaceae</taxon>
        <taxon>Vibrio</taxon>
    </lineage>
</organism>
<dbReference type="GO" id="GO:0009072">
    <property type="term" value="P:aromatic amino acid metabolic process"/>
    <property type="evidence" value="ECO:0007669"/>
    <property type="project" value="InterPro"/>
</dbReference>
<evidence type="ECO:0000256" key="5">
    <source>
        <dbReference type="ARBA" id="ARBA00023239"/>
    </source>
</evidence>
<dbReference type="GO" id="GO:0016830">
    <property type="term" value="F:carbon-carbon lyase activity"/>
    <property type="evidence" value="ECO:0007669"/>
    <property type="project" value="InterPro"/>
</dbReference>
<comment type="caution">
    <text evidence="8">The sequence shown here is derived from an EMBL/GenBank/DDBJ whole genome shotgun (WGS) entry which is preliminary data.</text>
</comment>